<reference evidence="4 5" key="1">
    <citation type="submission" date="2014-04" db="EMBL/GenBank/DDBJ databases">
        <title>Aquimarina sp. 22II-S11-z7 Genome Sequencing.</title>
        <authorList>
            <person name="Lai Q."/>
        </authorList>
    </citation>
    <scope>NUCLEOTIDE SEQUENCE [LARGE SCALE GENOMIC DNA]</scope>
    <source>
        <strain evidence="4 5">22II-S11-z7</strain>
    </source>
</reference>
<dbReference type="PANTHER" id="PTHR43278:SF4">
    <property type="entry name" value="NAD(P)H-DEPENDENT FMN-CONTAINING OXIDOREDUCTASE YWQN-RELATED"/>
    <property type="match status" value="1"/>
</dbReference>
<dbReference type="PANTHER" id="PTHR43278">
    <property type="entry name" value="NAD(P)H-DEPENDENT FMN-CONTAINING OXIDOREDUCTASE YWQN-RELATED"/>
    <property type="match status" value="1"/>
</dbReference>
<dbReference type="eggNOG" id="COG0655">
    <property type="taxonomic scope" value="Bacteria"/>
</dbReference>
<evidence type="ECO:0000256" key="2">
    <source>
        <dbReference type="ARBA" id="ARBA00022643"/>
    </source>
</evidence>
<keyword evidence="2" id="KW-0288">FMN</keyword>
<dbReference type="InterPro" id="IPR051796">
    <property type="entry name" value="ISF_SsuE-like"/>
</dbReference>
<evidence type="ECO:0000313" key="4">
    <source>
        <dbReference type="EMBL" id="EZH71716.1"/>
    </source>
</evidence>
<comment type="caution">
    <text evidence="4">The sequence shown here is derived from an EMBL/GenBank/DDBJ whole genome shotgun (WGS) entry which is preliminary data.</text>
</comment>
<dbReference type="EMBL" id="AQRA01000012">
    <property type="protein sequence ID" value="EZH71716.1"/>
    <property type="molecule type" value="Genomic_DNA"/>
</dbReference>
<dbReference type="Pfam" id="PF03358">
    <property type="entry name" value="FMN_red"/>
    <property type="match status" value="1"/>
</dbReference>
<organism evidence="4 5">
    <name type="scientific">Aquimarina atlantica</name>
    <dbReference type="NCBI Taxonomy" id="1317122"/>
    <lineage>
        <taxon>Bacteria</taxon>
        <taxon>Pseudomonadati</taxon>
        <taxon>Bacteroidota</taxon>
        <taxon>Flavobacteriia</taxon>
        <taxon>Flavobacteriales</taxon>
        <taxon>Flavobacteriaceae</taxon>
        <taxon>Aquimarina</taxon>
    </lineage>
</organism>
<protein>
    <submittedName>
        <fullName evidence="4">FMN reductase</fullName>
    </submittedName>
</protein>
<evidence type="ECO:0000259" key="3">
    <source>
        <dbReference type="Pfam" id="PF03358"/>
    </source>
</evidence>
<evidence type="ECO:0000256" key="1">
    <source>
        <dbReference type="ARBA" id="ARBA00022630"/>
    </source>
</evidence>
<accession>A0A023BP18</accession>
<dbReference type="RefSeq" id="WP_034246785.1">
    <property type="nucleotide sequence ID" value="NZ_AQRA01000012.1"/>
</dbReference>
<sequence length="175" mass="20021">MRGVILQGSSKSNGNTNKITLFIKERTGFDIIDLKSKNIGPFDYDFKNRDDDFLPTIKEIVENYDTLIFATPVYWYAMSGIMKNFMDRITDCIKVEKTTGRKLAGKKMGMISCGSGSELKEGFTMPFIESAHYLGMEYLGDIHTWIEDENIPKQLQSDINVFISEKIKREGKPKH</sequence>
<evidence type="ECO:0000313" key="5">
    <source>
        <dbReference type="Proteomes" id="UP000023541"/>
    </source>
</evidence>
<proteinExistence type="predicted"/>
<feature type="domain" description="NADPH-dependent FMN reductase-like" evidence="3">
    <location>
        <begin position="1"/>
        <end position="118"/>
    </location>
</feature>
<dbReference type="OrthoDB" id="9805976at2"/>
<dbReference type="Proteomes" id="UP000023541">
    <property type="component" value="Unassembled WGS sequence"/>
</dbReference>
<name>A0A023BP18_9FLAO</name>
<gene>
    <name evidence="4" type="ORF">ATO12_06000</name>
</gene>
<keyword evidence="1" id="KW-0285">Flavoprotein</keyword>
<dbReference type="SUPFAM" id="SSF52218">
    <property type="entry name" value="Flavoproteins"/>
    <property type="match status" value="1"/>
</dbReference>
<keyword evidence="5" id="KW-1185">Reference proteome</keyword>
<dbReference type="Gene3D" id="3.40.50.360">
    <property type="match status" value="1"/>
</dbReference>
<dbReference type="InterPro" id="IPR029039">
    <property type="entry name" value="Flavoprotein-like_sf"/>
</dbReference>
<dbReference type="AlphaFoldDB" id="A0A023BP18"/>
<dbReference type="STRING" id="1317122.ATO12_06000"/>
<dbReference type="InterPro" id="IPR005025">
    <property type="entry name" value="FMN_Rdtase-like_dom"/>
</dbReference>
<dbReference type="GO" id="GO:0016491">
    <property type="term" value="F:oxidoreductase activity"/>
    <property type="evidence" value="ECO:0007669"/>
    <property type="project" value="InterPro"/>
</dbReference>